<organism evidence="1 2">
    <name type="scientific">Halosquirtibacter laminarini</name>
    <dbReference type="NCBI Taxonomy" id="3374600"/>
    <lineage>
        <taxon>Bacteria</taxon>
        <taxon>Pseudomonadati</taxon>
        <taxon>Bacteroidota</taxon>
        <taxon>Bacteroidia</taxon>
        <taxon>Marinilabiliales</taxon>
        <taxon>Prolixibacteraceae</taxon>
        <taxon>Halosquirtibacter</taxon>
    </lineage>
</organism>
<proteinExistence type="predicted"/>
<dbReference type="EMBL" id="CP081303">
    <property type="protein sequence ID" value="QZE14978.1"/>
    <property type="molecule type" value="Genomic_DNA"/>
</dbReference>
<sequence>MLEKIFPKTVDNTYKGKKIALYFFFLITLITVTRSLIHMFASDGGAQSIATIPIDSYSTQATQTVILIFSLWGLSQLIMGIFYGVVSIRYRSLVPLMYIFLFIEYLMRLILGMMKPIITTGTAPGGVANYVMIVFSLIMFILSIYTPKSPNNE</sequence>
<dbReference type="Proteomes" id="UP000826212">
    <property type="component" value="Chromosome"/>
</dbReference>
<accession>A0AC61NHG7</accession>
<evidence type="ECO:0000313" key="1">
    <source>
        <dbReference type="EMBL" id="QZE14978.1"/>
    </source>
</evidence>
<reference evidence="1" key="1">
    <citation type="submission" date="2021-08" db="EMBL/GenBank/DDBJ databases">
        <title>Novel anaerobic bacterium isolated from sea squirt in East Sea, Republic of Korea.</title>
        <authorList>
            <person name="Nguyen T.H."/>
            <person name="Li Z."/>
            <person name="Lee Y.-J."/>
            <person name="Ko J."/>
            <person name="Kim S.-G."/>
        </authorList>
    </citation>
    <scope>NUCLEOTIDE SEQUENCE</scope>
    <source>
        <strain evidence="1">KCTC 25031</strain>
    </source>
</reference>
<gene>
    <name evidence="1" type="ORF">K4L44_03890</name>
</gene>
<protein>
    <submittedName>
        <fullName evidence="1">Uncharacterized protein</fullName>
    </submittedName>
</protein>
<evidence type="ECO:0000313" key="2">
    <source>
        <dbReference type="Proteomes" id="UP000826212"/>
    </source>
</evidence>
<name>A0AC61NHG7_9BACT</name>
<keyword evidence="2" id="KW-1185">Reference proteome</keyword>